<feature type="transmembrane region" description="Helical" evidence="14">
    <location>
        <begin position="7"/>
        <end position="25"/>
    </location>
</feature>
<keyword evidence="9 13" id="KW-0418">Kinase</keyword>
<evidence type="ECO:0000256" key="8">
    <source>
        <dbReference type="ARBA" id="ARBA00022741"/>
    </source>
</evidence>
<organism evidence="15 16">
    <name type="scientific">Galbibacter orientalis DSM 19592</name>
    <dbReference type="NCBI Taxonomy" id="926559"/>
    <lineage>
        <taxon>Bacteria</taxon>
        <taxon>Pseudomonadati</taxon>
        <taxon>Bacteroidota</taxon>
        <taxon>Flavobacteriia</taxon>
        <taxon>Flavobacteriales</taxon>
        <taxon>Flavobacteriaceae</taxon>
        <taxon>Galbibacter</taxon>
    </lineage>
</organism>
<evidence type="ECO:0000256" key="12">
    <source>
        <dbReference type="ARBA" id="ARBA00029757"/>
    </source>
</evidence>
<keyword evidence="16" id="KW-1185">Reference proteome</keyword>
<dbReference type="GO" id="GO:0005524">
    <property type="term" value="F:ATP binding"/>
    <property type="evidence" value="ECO:0007669"/>
    <property type="project" value="UniProtKB-UniRule"/>
</dbReference>
<dbReference type="RefSeq" id="WP_008612231.1">
    <property type="nucleotide sequence ID" value="NZ_JH651379.1"/>
</dbReference>
<keyword evidence="5 13" id="KW-0444">Lipid biosynthesis</keyword>
<name>I3C5M1_9FLAO</name>
<evidence type="ECO:0000256" key="1">
    <source>
        <dbReference type="ARBA" id="ARBA00002274"/>
    </source>
</evidence>
<keyword evidence="14" id="KW-0472">Membrane</keyword>
<sequence>MRRWRKLLLPVSWIYGAIIFLRNYLFDIQFFKSVSYDFPVICIGNVSVGGTGKTPMTEYIATLLRKKYKTAILSRGYKRASKGFVLANENISVEKIGDEPFQYFKKLKGVAVAVDEDRRHGISELKEVLHPDVILLDDAFQHRKVKAGLNILLTMHNDLYTNDFLLPAGNLRDLKSQAKRADVILVTKCPLDFSSENQQQIIQQLKVQPNQKVFFTGINYKNEVFSNTSSLLVDTLKEKEITVVTGIAHPEPFLKYLSEKGLSFKHYKYPDHHNFSASEIEGLKEKDFVLTTEKDFVRLEKQLDNVYYMPIETTFLNNKEMFDALVLDFVAINS</sequence>
<evidence type="ECO:0000313" key="16">
    <source>
        <dbReference type="Proteomes" id="UP000004690"/>
    </source>
</evidence>
<evidence type="ECO:0000256" key="11">
    <source>
        <dbReference type="ARBA" id="ARBA00023098"/>
    </source>
</evidence>
<keyword evidence="8 13" id="KW-0547">Nucleotide-binding</keyword>
<comment type="function">
    <text evidence="1 13">Transfers the gamma-phosphate of ATP to the 4'-position of a tetraacyldisaccharide 1-phosphate intermediate (termed DS-1-P) to form tetraacyldisaccharide 1,4'-bis-phosphate (lipid IVA).</text>
</comment>
<keyword evidence="7 13" id="KW-0808">Transferase</keyword>
<comment type="catalytic activity">
    <reaction evidence="13">
        <text>a lipid A disaccharide + ATP = a lipid IVA + ADP + H(+)</text>
        <dbReference type="Rhea" id="RHEA:67840"/>
        <dbReference type="ChEBI" id="CHEBI:15378"/>
        <dbReference type="ChEBI" id="CHEBI:30616"/>
        <dbReference type="ChEBI" id="CHEBI:176343"/>
        <dbReference type="ChEBI" id="CHEBI:176425"/>
        <dbReference type="ChEBI" id="CHEBI:456216"/>
        <dbReference type="EC" id="2.7.1.130"/>
    </reaction>
</comment>
<evidence type="ECO:0000256" key="13">
    <source>
        <dbReference type="HAMAP-Rule" id="MF_00409"/>
    </source>
</evidence>
<evidence type="ECO:0000256" key="14">
    <source>
        <dbReference type="SAM" id="Phobius"/>
    </source>
</evidence>
<keyword evidence="11 13" id="KW-0443">Lipid metabolism</keyword>
<dbReference type="PANTHER" id="PTHR42724:SF1">
    <property type="entry name" value="TETRAACYLDISACCHARIDE 4'-KINASE, MITOCHONDRIAL-RELATED"/>
    <property type="match status" value="1"/>
</dbReference>
<dbReference type="HOGENOM" id="CLU_038816_6_0_10"/>
<keyword evidence="10 13" id="KW-0067">ATP-binding</keyword>
<evidence type="ECO:0000256" key="7">
    <source>
        <dbReference type="ARBA" id="ARBA00022679"/>
    </source>
</evidence>
<gene>
    <name evidence="13" type="primary">lpxK</name>
    <name evidence="15" type="ORF">JoomaDRAFT_1916</name>
</gene>
<comment type="pathway">
    <text evidence="2 13">Glycolipid biosynthesis; lipid IV(A) biosynthesis; lipid IV(A) from (3R)-3-hydroxytetradecanoyl-[acyl-carrier-protein] and UDP-N-acetyl-alpha-D-glucosamine: step 6/6.</text>
</comment>
<dbReference type="Pfam" id="PF02606">
    <property type="entry name" value="LpxK"/>
    <property type="match status" value="1"/>
</dbReference>
<dbReference type="InterPro" id="IPR027417">
    <property type="entry name" value="P-loop_NTPase"/>
</dbReference>
<dbReference type="GO" id="GO:0009244">
    <property type="term" value="P:lipopolysaccharide core region biosynthetic process"/>
    <property type="evidence" value="ECO:0007669"/>
    <property type="project" value="TreeGrafter"/>
</dbReference>
<proteinExistence type="inferred from homology"/>
<keyword evidence="6 13" id="KW-0441">Lipid A biosynthesis</keyword>
<comment type="similarity">
    <text evidence="13">Belongs to the LpxK family.</text>
</comment>
<protein>
    <recommendedName>
        <fullName evidence="4 13">Tetraacyldisaccharide 4'-kinase</fullName>
        <ecNumber evidence="3 13">2.7.1.130</ecNumber>
    </recommendedName>
    <alternativeName>
        <fullName evidence="12 13">Lipid A 4'-kinase</fullName>
    </alternativeName>
</protein>
<keyword evidence="14" id="KW-1133">Transmembrane helix</keyword>
<reference evidence="15 16" key="1">
    <citation type="submission" date="2012-02" db="EMBL/GenBank/DDBJ databases">
        <title>Improved High-Quality Draft genome of Joostella marina DSM 19592.</title>
        <authorList>
            <consortium name="US DOE Joint Genome Institute (JGI-PGF)"/>
            <person name="Lucas S."/>
            <person name="Copeland A."/>
            <person name="Lapidus A."/>
            <person name="Bruce D."/>
            <person name="Goodwin L."/>
            <person name="Pitluck S."/>
            <person name="Peters L."/>
            <person name="Chertkov O."/>
            <person name="Ovchinnikova G."/>
            <person name="Kyrpides N."/>
            <person name="Mavromatis K."/>
            <person name="Detter J.C."/>
            <person name="Han C."/>
            <person name="Land M."/>
            <person name="Hauser L."/>
            <person name="Markowitz V."/>
            <person name="Cheng J.-F."/>
            <person name="Hugenholtz P."/>
            <person name="Woyke T."/>
            <person name="Wu D."/>
            <person name="Tindall B."/>
            <person name="Brambilla E."/>
            <person name="Klenk H.-P."/>
            <person name="Eisen J.A."/>
        </authorList>
    </citation>
    <scope>NUCLEOTIDE SEQUENCE [LARGE SCALE GENOMIC DNA]</scope>
    <source>
        <strain evidence="15 16">DSM 19592</strain>
    </source>
</reference>
<dbReference type="EMBL" id="JH651379">
    <property type="protein sequence ID" value="EIJ38914.1"/>
    <property type="molecule type" value="Genomic_DNA"/>
</dbReference>
<dbReference type="SUPFAM" id="SSF52540">
    <property type="entry name" value="P-loop containing nucleoside triphosphate hydrolases"/>
    <property type="match status" value="1"/>
</dbReference>
<feature type="binding site" evidence="13">
    <location>
        <begin position="47"/>
        <end position="54"/>
    </location>
    <ligand>
        <name>ATP</name>
        <dbReference type="ChEBI" id="CHEBI:30616"/>
    </ligand>
</feature>
<evidence type="ECO:0000256" key="4">
    <source>
        <dbReference type="ARBA" id="ARBA00016436"/>
    </source>
</evidence>
<dbReference type="eggNOG" id="COG1663">
    <property type="taxonomic scope" value="Bacteria"/>
</dbReference>
<dbReference type="PANTHER" id="PTHR42724">
    <property type="entry name" value="TETRAACYLDISACCHARIDE 4'-KINASE"/>
    <property type="match status" value="1"/>
</dbReference>
<dbReference type="OrthoDB" id="9766423at2"/>
<dbReference type="HAMAP" id="MF_00409">
    <property type="entry name" value="LpxK"/>
    <property type="match status" value="1"/>
</dbReference>
<keyword evidence="14" id="KW-0812">Transmembrane</keyword>
<dbReference type="NCBIfam" id="TIGR00682">
    <property type="entry name" value="lpxK"/>
    <property type="match status" value="1"/>
</dbReference>
<dbReference type="GO" id="GO:0009245">
    <property type="term" value="P:lipid A biosynthetic process"/>
    <property type="evidence" value="ECO:0007669"/>
    <property type="project" value="UniProtKB-UniRule"/>
</dbReference>
<evidence type="ECO:0000256" key="2">
    <source>
        <dbReference type="ARBA" id="ARBA00004870"/>
    </source>
</evidence>
<accession>I3C5M1</accession>
<evidence type="ECO:0000256" key="5">
    <source>
        <dbReference type="ARBA" id="ARBA00022516"/>
    </source>
</evidence>
<evidence type="ECO:0000256" key="10">
    <source>
        <dbReference type="ARBA" id="ARBA00022840"/>
    </source>
</evidence>
<dbReference type="InterPro" id="IPR003758">
    <property type="entry name" value="LpxK"/>
</dbReference>
<dbReference type="UniPathway" id="UPA00359">
    <property type="reaction ID" value="UER00482"/>
</dbReference>
<dbReference type="EC" id="2.7.1.130" evidence="3 13"/>
<dbReference type="GO" id="GO:0009029">
    <property type="term" value="F:lipid-A 4'-kinase activity"/>
    <property type="evidence" value="ECO:0007669"/>
    <property type="project" value="UniProtKB-UniRule"/>
</dbReference>
<dbReference type="Proteomes" id="UP000004690">
    <property type="component" value="Unassembled WGS sequence"/>
</dbReference>
<dbReference type="AlphaFoldDB" id="I3C5M1"/>
<evidence type="ECO:0000256" key="3">
    <source>
        <dbReference type="ARBA" id="ARBA00012071"/>
    </source>
</evidence>
<evidence type="ECO:0000256" key="6">
    <source>
        <dbReference type="ARBA" id="ARBA00022556"/>
    </source>
</evidence>
<dbReference type="GO" id="GO:0005886">
    <property type="term" value="C:plasma membrane"/>
    <property type="evidence" value="ECO:0007669"/>
    <property type="project" value="TreeGrafter"/>
</dbReference>
<dbReference type="STRING" id="926559.JoomaDRAFT_1916"/>
<evidence type="ECO:0000256" key="9">
    <source>
        <dbReference type="ARBA" id="ARBA00022777"/>
    </source>
</evidence>
<evidence type="ECO:0000313" key="15">
    <source>
        <dbReference type="EMBL" id="EIJ38914.1"/>
    </source>
</evidence>